<comment type="caution">
    <text evidence="1">The sequence shown here is derived from an EMBL/GenBank/DDBJ whole genome shotgun (WGS) entry which is preliminary data.</text>
</comment>
<accession>A0A5J4TZB1</accession>
<proteinExistence type="predicted"/>
<reference evidence="1 2" key="1">
    <citation type="submission" date="2019-03" db="EMBL/GenBank/DDBJ databases">
        <title>Single cell metagenomics reveals metabolic interactions within the superorganism composed of flagellate Streblomastix strix and complex community of Bacteroidetes bacteria on its surface.</title>
        <authorList>
            <person name="Treitli S.C."/>
            <person name="Kolisko M."/>
            <person name="Husnik F."/>
            <person name="Keeling P."/>
            <person name="Hampl V."/>
        </authorList>
    </citation>
    <scope>NUCLEOTIDE SEQUENCE [LARGE SCALE GENOMIC DNA]</scope>
    <source>
        <strain evidence="1">ST1C</strain>
    </source>
</reference>
<name>A0A5J4TZB1_9EUKA</name>
<organism evidence="1 2">
    <name type="scientific">Streblomastix strix</name>
    <dbReference type="NCBI Taxonomy" id="222440"/>
    <lineage>
        <taxon>Eukaryota</taxon>
        <taxon>Metamonada</taxon>
        <taxon>Preaxostyla</taxon>
        <taxon>Oxymonadida</taxon>
        <taxon>Streblomastigidae</taxon>
        <taxon>Streblomastix</taxon>
    </lineage>
</organism>
<dbReference type="AlphaFoldDB" id="A0A5J4TZB1"/>
<gene>
    <name evidence="1" type="ORF">EZS28_040856</name>
</gene>
<sequence length="124" mass="13207">MGGQDVIAEGCPEGHVTVHIGENKIIFLGQGQVTQIRSTGGITITKMNRDLQRVTVGYNLQGRQPGPAQGPAGMVIEGSPNGQAITIVTKDVQIQFQGQGQVNILTRGELILNNIPAQIQIVRI</sequence>
<dbReference type="EMBL" id="SNRW01022678">
    <property type="protein sequence ID" value="KAA6363617.1"/>
    <property type="molecule type" value="Genomic_DNA"/>
</dbReference>
<evidence type="ECO:0000313" key="1">
    <source>
        <dbReference type="EMBL" id="KAA6363617.1"/>
    </source>
</evidence>
<evidence type="ECO:0000313" key="2">
    <source>
        <dbReference type="Proteomes" id="UP000324800"/>
    </source>
</evidence>
<protein>
    <submittedName>
        <fullName evidence="1">Uncharacterized protein</fullName>
    </submittedName>
</protein>
<dbReference type="Proteomes" id="UP000324800">
    <property type="component" value="Unassembled WGS sequence"/>
</dbReference>